<protein>
    <submittedName>
        <fullName evidence="1">Ribonucleotide-diphosphate reductase subunit beta</fullName>
    </submittedName>
</protein>
<evidence type="ECO:0000313" key="1">
    <source>
        <dbReference type="EMBL" id="QNE37980.1"/>
    </source>
</evidence>
<gene>
    <name evidence="1" type="ORF">F1C12_21705</name>
</gene>
<keyword evidence="1" id="KW-0614">Plasmid</keyword>
<dbReference type="Proteomes" id="UP000515511">
    <property type="component" value="Plasmid unnamed1"/>
</dbReference>
<organism evidence="1 2">
    <name type="scientific">Leifsonia shinshuensis</name>
    <dbReference type="NCBI Taxonomy" id="150026"/>
    <lineage>
        <taxon>Bacteria</taxon>
        <taxon>Bacillati</taxon>
        <taxon>Actinomycetota</taxon>
        <taxon>Actinomycetes</taxon>
        <taxon>Micrococcales</taxon>
        <taxon>Microbacteriaceae</taxon>
        <taxon>Leifsonia</taxon>
    </lineage>
</organism>
<name>A0A7G6YHL5_9MICO</name>
<evidence type="ECO:0000313" key="2">
    <source>
        <dbReference type="Proteomes" id="UP000515511"/>
    </source>
</evidence>
<dbReference type="KEGG" id="lse:F1C12_21705"/>
<dbReference type="AlphaFoldDB" id="A0A7G6YHL5"/>
<accession>A0A7G6YHL5</accession>
<dbReference type="EMBL" id="CP043642">
    <property type="protein sequence ID" value="QNE37980.1"/>
    <property type="molecule type" value="Genomic_DNA"/>
</dbReference>
<proteinExistence type="predicted"/>
<geneLocation type="plasmid" evidence="1 2">
    <name>unnamed1</name>
</geneLocation>
<reference evidence="2" key="1">
    <citation type="submission" date="2019-09" db="EMBL/GenBank/DDBJ databases">
        <title>Antimicrobial potential of Antarctic Bacteria.</title>
        <authorList>
            <person name="Benaud N."/>
            <person name="Edwards R.J."/>
            <person name="Ferrari B.C."/>
        </authorList>
    </citation>
    <scope>NUCLEOTIDE SEQUENCE [LARGE SCALE GENOMIC DNA]</scope>
    <source>
        <strain evidence="2">INR9</strain>
        <plasmid evidence="2">unnamed1</plasmid>
    </source>
</reference>
<sequence length="21" mass="2342">MVDGYQVPVDPMDQLQCDGCQ</sequence>